<dbReference type="Gene3D" id="1.10.287.130">
    <property type="match status" value="1"/>
</dbReference>
<dbReference type="RefSeq" id="WP_111319108.1">
    <property type="nucleotide sequence ID" value="NZ_BIFX01000001.1"/>
</dbReference>
<dbReference type="InterPro" id="IPR029016">
    <property type="entry name" value="GAF-like_dom_sf"/>
</dbReference>
<dbReference type="Gene3D" id="3.30.565.10">
    <property type="entry name" value="Histidine kinase-like ATPase, C-terminal domain"/>
    <property type="match status" value="1"/>
</dbReference>
<feature type="domain" description="PAC" evidence="12">
    <location>
        <begin position="266"/>
        <end position="318"/>
    </location>
</feature>
<dbReference type="Pfam" id="PF00512">
    <property type="entry name" value="HisKA"/>
    <property type="match status" value="1"/>
</dbReference>
<evidence type="ECO:0000256" key="6">
    <source>
        <dbReference type="ARBA" id="ARBA00023012"/>
    </source>
</evidence>
<evidence type="ECO:0000256" key="9">
    <source>
        <dbReference type="SAM" id="MobiDB-lite"/>
    </source>
</evidence>
<dbReference type="Pfam" id="PF02518">
    <property type="entry name" value="HATPase_c"/>
    <property type="match status" value="1"/>
</dbReference>
<keyword evidence="7" id="KW-0472">Membrane</keyword>
<protein>
    <recommendedName>
        <fullName evidence="2">histidine kinase</fullName>
        <ecNumber evidence="2">2.7.13.3</ecNumber>
    </recommendedName>
</protein>
<name>A0A326UDW7_THEHA</name>
<feature type="compositionally biased region" description="Basic and acidic residues" evidence="9">
    <location>
        <begin position="1"/>
        <end position="19"/>
    </location>
</feature>
<feature type="region of interest" description="Disordered" evidence="9">
    <location>
        <begin position="1"/>
        <end position="29"/>
    </location>
</feature>
<keyword evidence="6" id="KW-0902">Two-component regulatory system</keyword>
<dbReference type="PROSITE" id="PS50113">
    <property type="entry name" value="PAC"/>
    <property type="match status" value="1"/>
</dbReference>
<dbReference type="SMART" id="SM00387">
    <property type="entry name" value="HATPase_c"/>
    <property type="match status" value="1"/>
</dbReference>
<dbReference type="SUPFAM" id="SSF55785">
    <property type="entry name" value="PYP-like sensor domain (PAS domain)"/>
    <property type="match status" value="2"/>
</dbReference>
<dbReference type="FunFam" id="1.10.287.130:FF:000001">
    <property type="entry name" value="Two-component sensor histidine kinase"/>
    <property type="match status" value="1"/>
</dbReference>
<dbReference type="PRINTS" id="PR00344">
    <property type="entry name" value="BCTRLSENSOR"/>
</dbReference>
<dbReference type="Proteomes" id="UP000248806">
    <property type="component" value="Unassembled WGS sequence"/>
</dbReference>
<dbReference type="InterPro" id="IPR003661">
    <property type="entry name" value="HisK_dim/P_dom"/>
</dbReference>
<dbReference type="SUPFAM" id="SSF55781">
    <property type="entry name" value="GAF domain-like"/>
    <property type="match status" value="1"/>
</dbReference>
<dbReference type="InterPro" id="IPR003594">
    <property type="entry name" value="HATPase_dom"/>
</dbReference>
<dbReference type="PANTHER" id="PTHR43711">
    <property type="entry name" value="TWO-COMPONENT HISTIDINE KINASE"/>
    <property type="match status" value="1"/>
</dbReference>
<dbReference type="InterPro" id="IPR036890">
    <property type="entry name" value="HATPase_C_sf"/>
</dbReference>
<dbReference type="Gene3D" id="3.30.450.20">
    <property type="entry name" value="PAS domain"/>
    <property type="match status" value="2"/>
</dbReference>
<organism evidence="13 14">
    <name type="scientific">Thermosporothrix hazakensis</name>
    <dbReference type="NCBI Taxonomy" id="644383"/>
    <lineage>
        <taxon>Bacteria</taxon>
        <taxon>Bacillati</taxon>
        <taxon>Chloroflexota</taxon>
        <taxon>Ktedonobacteria</taxon>
        <taxon>Ktedonobacterales</taxon>
        <taxon>Thermosporotrichaceae</taxon>
        <taxon>Thermosporothrix</taxon>
    </lineage>
</organism>
<dbReference type="EC" id="2.7.13.3" evidence="2"/>
<sequence>MSKEGARKTGEQKTGEQQKQRRKPSTSVIEKVDRIHSQDELRIYRSLFVGMEQGVIVYDAEGRPVMANPVAAQILGIPMEQLMQRTPSDPAWRMLQEDGTPFPVDALPVVRSLRSGQLQAGIVVGVLNPKEKAYRWLLMNVIPSHPSRATRPDFVLMVFHDCTNEHQHLDILRSSEAQARSRLEELEAIFEVIADHVSVYDCNMHILHMGRVLREALELPEENLPESLDILVKDQSRILDEHGEPLPRDQWPTARILRGEVLKDANAVDIVVQRAEKHDVRFSITGAPLFDQYGHITGAVTISMDVTRRRMLEQRTQNALHAILSMAEAMVEERHDTGSLIAAFSEGENAESVDMVRRRLAEIPYHLLDCERVALLLLDPEAQTLEPMIIVGASPEQELQWRNRMQDITLHDIVMGNEALLKQLYQGEVIGLRPGASALKGSSLYRVVSPIMQGKQLIGLLVIGYATLKVRLEPDDLSIIQGIGRLAALLIAREKAQQERDQALQALRDANEELERLNRMKSNFVSIVSHEFRTALTGIQGFSEIMRDSELSAMEVKEYAADIHADARRLVRMINNMLDLDRLESGRLRLNLGWLDLNAIIIEVVNRLRQSAPKHHIRLRLAKALPIILGDRDKLTQVVVNLLNNAIKYSPGGGEIVIGSILEGSMIHVYVKDNGLGIPDDELERIFERYTRVETMGTRFIQGTGLGLPIVKEIVQLHGGEVWAESAVGEGSVFHFTVRYGPKSV</sequence>
<keyword evidence="5" id="KW-0418">Kinase</keyword>
<dbReference type="InterPro" id="IPR036097">
    <property type="entry name" value="HisK_dim/P_sf"/>
</dbReference>
<dbReference type="InterPro" id="IPR035965">
    <property type="entry name" value="PAS-like_dom_sf"/>
</dbReference>
<dbReference type="OrthoDB" id="147914at2"/>
<dbReference type="InterPro" id="IPR000700">
    <property type="entry name" value="PAS-assoc_C"/>
</dbReference>
<reference evidence="13 14" key="1">
    <citation type="submission" date="2018-06" db="EMBL/GenBank/DDBJ databases">
        <title>Genomic Encyclopedia of Archaeal and Bacterial Type Strains, Phase II (KMG-II): from individual species to whole genera.</title>
        <authorList>
            <person name="Goeker M."/>
        </authorList>
    </citation>
    <scope>NUCLEOTIDE SEQUENCE [LARGE SCALE GENOMIC DNA]</scope>
    <source>
        <strain evidence="13 14">ATCC BAA-1881</strain>
    </source>
</reference>
<dbReference type="InterPro" id="IPR050736">
    <property type="entry name" value="Sensor_HK_Regulatory"/>
</dbReference>
<comment type="caution">
    <text evidence="13">The sequence shown here is derived from an EMBL/GenBank/DDBJ whole genome shotgun (WGS) entry which is preliminary data.</text>
</comment>
<dbReference type="PANTHER" id="PTHR43711:SF31">
    <property type="entry name" value="HISTIDINE KINASE"/>
    <property type="match status" value="1"/>
</dbReference>
<dbReference type="PROSITE" id="PS50109">
    <property type="entry name" value="HIS_KIN"/>
    <property type="match status" value="1"/>
</dbReference>
<evidence type="ECO:0000259" key="12">
    <source>
        <dbReference type="PROSITE" id="PS50113"/>
    </source>
</evidence>
<keyword evidence="3" id="KW-0597">Phosphoprotein</keyword>
<dbReference type="InterPro" id="IPR000014">
    <property type="entry name" value="PAS"/>
</dbReference>
<evidence type="ECO:0000313" key="14">
    <source>
        <dbReference type="Proteomes" id="UP000248806"/>
    </source>
</evidence>
<keyword evidence="4" id="KW-0808">Transferase</keyword>
<gene>
    <name evidence="13" type="ORF">EI42_00848</name>
</gene>
<proteinExistence type="predicted"/>
<dbReference type="CDD" id="cd00082">
    <property type="entry name" value="HisKA"/>
    <property type="match status" value="1"/>
</dbReference>
<dbReference type="CDD" id="cd00075">
    <property type="entry name" value="HATPase"/>
    <property type="match status" value="1"/>
</dbReference>
<evidence type="ECO:0000256" key="5">
    <source>
        <dbReference type="ARBA" id="ARBA00022777"/>
    </source>
</evidence>
<feature type="domain" description="Histidine kinase" evidence="10">
    <location>
        <begin position="527"/>
        <end position="742"/>
    </location>
</feature>
<dbReference type="SUPFAM" id="SSF55874">
    <property type="entry name" value="ATPase domain of HSP90 chaperone/DNA topoisomerase II/histidine kinase"/>
    <property type="match status" value="1"/>
</dbReference>
<dbReference type="Gene3D" id="3.30.450.40">
    <property type="match status" value="1"/>
</dbReference>
<evidence type="ECO:0000259" key="11">
    <source>
        <dbReference type="PROSITE" id="PS50112"/>
    </source>
</evidence>
<evidence type="ECO:0000256" key="8">
    <source>
        <dbReference type="SAM" id="Coils"/>
    </source>
</evidence>
<evidence type="ECO:0000256" key="4">
    <source>
        <dbReference type="ARBA" id="ARBA00022679"/>
    </source>
</evidence>
<dbReference type="SMART" id="SM00388">
    <property type="entry name" value="HisKA"/>
    <property type="match status" value="1"/>
</dbReference>
<dbReference type="PROSITE" id="PS50112">
    <property type="entry name" value="PAS"/>
    <property type="match status" value="1"/>
</dbReference>
<dbReference type="InterPro" id="IPR005467">
    <property type="entry name" value="His_kinase_dom"/>
</dbReference>
<dbReference type="SUPFAM" id="SSF47384">
    <property type="entry name" value="Homodimeric domain of signal transducing histidine kinase"/>
    <property type="match status" value="1"/>
</dbReference>
<evidence type="ECO:0000256" key="7">
    <source>
        <dbReference type="ARBA" id="ARBA00023136"/>
    </source>
</evidence>
<dbReference type="GO" id="GO:0000155">
    <property type="term" value="F:phosphorelay sensor kinase activity"/>
    <property type="evidence" value="ECO:0007669"/>
    <property type="project" value="InterPro"/>
</dbReference>
<evidence type="ECO:0000256" key="2">
    <source>
        <dbReference type="ARBA" id="ARBA00012438"/>
    </source>
</evidence>
<dbReference type="Pfam" id="PF13188">
    <property type="entry name" value="PAS_8"/>
    <property type="match status" value="1"/>
</dbReference>
<comment type="catalytic activity">
    <reaction evidence="1">
        <text>ATP + protein L-histidine = ADP + protein N-phospho-L-histidine.</text>
        <dbReference type="EC" id="2.7.13.3"/>
    </reaction>
</comment>
<evidence type="ECO:0000256" key="3">
    <source>
        <dbReference type="ARBA" id="ARBA00022553"/>
    </source>
</evidence>
<dbReference type="InterPro" id="IPR004358">
    <property type="entry name" value="Sig_transdc_His_kin-like_C"/>
</dbReference>
<feature type="domain" description="PAS" evidence="11">
    <location>
        <begin position="40"/>
        <end position="86"/>
    </location>
</feature>
<keyword evidence="14" id="KW-1185">Reference proteome</keyword>
<keyword evidence="8" id="KW-0175">Coiled coil</keyword>
<accession>A0A326UDW7</accession>
<dbReference type="AlphaFoldDB" id="A0A326UDW7"/>
<evidence type="ECO:0000259" key="10">
    <source>
        <dbReference type="PROSITE" id="PS50109"/>
    </source>
</evidence>
<dbReference type="EMBL" id="QKUF01000001">
    <property type="protein sequence ID" value="PZW36668.1"/>
    <property type="molecule type" value="Genomic_DNA"/>
</dbReference>
<dbReference type="FunFam" id="3.30.565.10:FF:000006">
    <property type="entry name" value="Sensor histidine kinase WalK"/>
    <property type="match status" value="1"/>
</dbReference>
<evidence type="ECO:0000256" key="1">
    <source>
        <dbReference type="ARBA" id="ARBA00000085"/>
    </source>
</evidence>
<feature type="coiled-coil region" evidence="8">
    <location>
        <begin position="486"/>
        <end position="527"/>
    </location>
</feature>
<evidence type="ECO:0000313" key="13">
    <source>
        <dbReference type="EMBL" id="PZW36668.1"/>
    </source>
</evidence>